<organism evidence="3 4">
    <name type="scientific">Chloropicon primus</name>
    <dbReference type="NCBI Taxonomy" id="1764295"/>
    <lineage>
        <taxon>Eukaryota</taxon>
        <taxon>Viridiplantae</taxon>
        <taxon>Chlorophyta</taxon>
        <taxon>Chloropicophyceae</taxon>
        <taxon>Chloropicales</taxon>
        <taxon>Chloropicaceae</taxon>
        <taxon>Chloropicon</taxon>
    </lineage>
</organism>
<dbReference type="EMBL" id="CP031044">
    <property type="protein sequence ID" value="QDZ23808.1"/>
    <property type="molecule type" value="Genomic_DNA"/>
</dbReference>
<feature type="signal peptide" evidence="2">
    <location>
        <begin position="1"/>
        <end position="23"/>
    </location>
</feature>
<keyword evidence="2" id="KW-0732">Signal</keyword>
<accession>A0A5B8MSQ5</accession>
<dbReference type="AlphaFoldDB" id="A0A5B8MSQ5"/>
<keyword evidence="1" id="KW-1133">Transmembrane helix</keyword>
<protein>
    <submittedName>
        <fullName evidence="3">Uncharacterized protein</fullName>
    </submittedName>
</protein>
<reference evidence="3 4" key="1">
    <citation type="submission" date="2018-07" db="EMBL/GenBank/DDBJ databases">
        <title>The complete nuclear genome of the prasinophyte Chloropicon primus (CCMP1205).</title>
        <authorList>
            <person name="Pombert J.-F."/>
            <person name="Otis C."/>
            <person name="Turmel M."/>
            <person name="Lemieux C."/>
        </authorList>
    </citation>
    <scope>NUCLEOTIDE SEQUENCE [LARGE SCALE GENOMIC DNA]</scope>
    <source>
        <strain evidence="3 4">CCMP1205</strain>
    </source>
</reference>
<keyword evidence="1" id="KW-0812">Transmembrane</keyword>
<evidence type="ECO:0000313" key="4">
    <source>
        <dbReference type="Proteomes" id="UP000316726"/>
    </source>
</evidence>
<sequence>MAPGFLLGPRYGLLVAIFAVVAANCLPVSCFSQVRKDVNGESICPIDKADSILRITPRKPLYNTCIPQGEEAQEWNRVLLVNLVSGNKYHIRFSYVAKTTHVRVFDLKLETVFSDGTSVFTEGDDQFNVKVFFKQNRSLFSDSGGTWGWLRRPGPDTEEATQSEKRELIDTEIKFLNPMHDLKHLHVTEVYLHIRIRTLSLPSGEVGDELGVLTKTERLAGQHSTRFSDSKQDRQNRFFEFDLLVAEKKLTKVTVDFIPIILTCATFFLVMNVYIIRRWHRNVSRAPDPVSPYFFTV</sequence>
<feature type="chain" id="PRO_5022964684" evidence="2">
    <location>
        <begin position="24"/>
        <end position="297"/>
    </location>
</feature>
<keyword evidence="1" id="KW-0472">Membrane</keyword>
<gene>
    <name evidence="3" type="ORF">A3770_11p63260</name>
</gene>
<evidence type="ECO:0000313" key="3">
    <source>
        <dbReference type="EMBL" id="QDZ23808.1"/>
    </source>
</evidence>
<keyword evidence="4" id="KW-1185">Reference proteome</keyword>
<proteinExistence type="predicted"/>
<evidence type="ECO:0000256" key="1">
    <source>
        <dbReference type="SAM" id="Phobius"/>
    </source>
</evidence>
<evidence type="ECO:0000256" key="2">
    <source>
        <dbReference type="SAM" id="SignalP"/>
    </source>
</evidence>
<dbReference type="Proteomes" id="UP000316726">
    <property type="component" value="Chromosome 11"/>
</dbReference>
<feature type="transmembrane region" description="Helical" evidence="1">
    <location>
        <begin position="257"/>
        <end position="276"/>
    </location>
</feature>
<name>A0A5B8MSQ5_9CHLO</name>